<evidence type="ECO:0000313" key="3">
    <source>
        <dbReference type="Proteomes" id="UP000237222"/>
    </source>
</evidence>
<dbReference type="Gene3D" id="3.30.420.40">
    <property type="match status" value="2"/>
</dbReference>
<dbReference type="GO" id="GO:0004396">
    <property type="term" value="F:hexokinase activity"/>
    <property type="evidence" value="ECO:0007669"/>
    <property type="project" value="TreeGrafter"/>
</dbReference>
<evidence type="ECO:0000313" key="2">
    <source>
        <dbReference type="EMBL" id="POP54078.1"/>
    </source>
</evidence>
<sequence length="292" mass="29860">MRIGVDLGGTKIEGVLLADNGEQLARERVATPAHSYEEVLDAITALVEGLQIKAGGSASVGLGGPGAISAVTGLIKNSNTLAISGRALPADLGARLGCEVRFANDANCFALSEAVDGAGADYPTVFGVIIGTGTGGGVVIDKKVLTGVNSIGGEWGHNPMPGAAEQRVCYCGRLNCIETYLCGGGLANSYIVAGGETINAVDIAKRAVAGEALANNVLDNYCHQLARALSGVINLLDPAAIVLGGGVSNIDMIYEKVPQYWGDYVFSDSCVTALVKAKYGDSSGVRGAAWLW</sequence>
<dbReference type="PANTHER" id="PTHR18964:SF174">
    <property type="entry name" value="D-ALLOSE KINASE-RELATED"/>
    <property type="match status" value="1"/>
</dbReference>
<proteinExistence type="predicted"/>
<dbReference type="InterPro" id="IPR000600">
    <property type="entry name" value="ROK"/>
</dbReference>
<dbReference type="OrthoDB" id="9810372at2"/>
<accession>A0A2S4HJC5</accession>
<dbReference type="Proteomes" id="UP000237222">
    <property type="component" value="Unassembled WGS sequence"/>
</dbReference>
<dbReference type="SUPFAM" id="SSF53067">
    <property type="entry name" value="Actin-like ATPase domain"/>
    <property type="match status" value="1"/>
</dbReference>
<dbReference type="Pfam" id="PF00480">
    <property type="entry name" value="ROK"/>
    <property type="match status" value="1"/>
</dbReference>
<name>A0A2S4HJC5_9GAMM</name>
<dbReference type="EMBL" id="PQGG01000007">
    <property type="protein sequence ID" value="POP54078.1"/>
    <property type="molecule type" value="Genomic_DNA"/>
</dbReference>
<dbReference type="PANTHER" id="PTHR18964">
    <property type="entry name" value="ROK (REPRESSOR, ORF, KINASE) FAMILY"/>
    <property type="match status" value="1"/>
</dbReference>
<dbReference type="PROSITE" id="PS01125">
    <property type="entry name" value="ROK"/>
    <property type="match status" value="1"/>
</dbReference>
<dbReference type="RefSeq" id="WP_103682839.1">
    <property type="nucleotide sequence ID" value="NZ_PQGG01000007.1"/>
</dbReference>
<comment type="caution">
    <text evidence="2">The sequence shown here is derived from an EMBL/GenBank/DDBJ whole genome shotgun (WGS) entry which is preliminary data.</text>
</comment>
<reference evidence="2" key="1">
    <citation type="submission" date="2018-01" db="EMBL/GenBank/DDBJ databases">
        <authorList>
            <person name="Yu X.-D."/>
        </authorList>
    </citation>
    <scope>NUCLEOTIDE SEQUENCE</scope>
    <source>
        <strain evidence="2">ZX-21</strain>
    </source>
</reference>
<dbReference type="InterPro" id="IPR049874">
    <property type="entry name" value="ROK_cs"/>
</dbReference>
<keyword evidence="1" id="KW-0119">Carbohydrate metabolism</keyword>
<protein>
    <submittedName>
        <fullName evidence="2">Fructokinase</fullName>
    </submittedName>
</protein>
<evidence type="ECO:0000256" key="1">
    <source>
        <dbReference type="ARBA" id="ARBA00023277"/>
    </source>
</evidence>
<dbReference type="InterPro" id="IPR043129">
    <property type="entry name" value="ATPase_NBD"/>
</dbReference>
<gene>
    <name evidence="2" type="ORF">C0068_02085</name>
</gene>
<organism evidence="2 3">
    <name type="scientific">Zhongshania marina</name>
    <dbReference type="NCBI Taxonomy" id="2304603"/>
    <lineage>
        <taxon>Bacteria</taxon>
        <taxon>Pseudomonadati</taxon>
        <taxon>Pseudomonadota</taxon>
        <taxon>Gammaproteobacteria</taxon>
        <taxon>Cellvibrionales</taxon>
        <taxon>Spongiibacteraceae</taxon>
        <taxon>Zhongshania</taxon>
    </lineage>
</organism>
<dbReference type="AlphaFoldDB" id="A0A2S4HJC5"/>